<organism evidence="1 2">
    <name type="scientific">Panagrolaimus sp. PS1159</name>
    <dbReference type="NCBI Taxonomy" id="55785"/>
    <lineage>
        <taxon>Eukaryota</taxon>
        <taxon>Metazoa</taxon>
        <taxon>Ecdysozoa</taxon>
        <taxon>Nematoda</taxon>
        <taxon>Chromadorea</taxon>
        <taxon>Rhabditida</taxon>
        <taxon>Tylenchina</taxon>
        <taxon>Panagrolaimomorpha</taxon>
        <taxon>Panagrolaimoidea</taxon>
        <taxon>Panagrolaimidae</taxon>
        <taxon>Panagrolaimus</taxon>
    </lineage>
</organism>
<protein>
    <submittedName>
        <fullName evidence="2">Uncharacterized protein</fullName>
    </submittedName>
</protein>
<proteinExistence type="predicted"/>
<reference evidence="2" key="1">
    <citation type="submission" date="2022-11" db="UniProtKB">
        <authorList>
            <consortium name="WormBaseParasite"/>
        </authorList>
    </citation>
    <scope>IDENTIFICATION</scope>
</reference>
<evidence type="ECO:0000313" key="2">
    <source>
        <dbReference type="WBParaSite" id="PS1159_v2.g10984.t2"/>
    </source>
</evidence>
<dbReference type="Proteomes" id="UP000887580">
    <property type="component" value="Unplaced"/>
</dbReference>
<accession>A0AC35EV88</accession>
<sequence>MDAAKEAEIQRQKELIGEMPFKRIVEKIKKQQSQQKLINNDENLKENQEKTLYQIYLEGPSDNENFVDGINGDGEKQKETNSGESESDENGDNASEVSINGSSPETLPRNDIPDITQNGSADSSDAAGSPVSTPLNPEIETTANNNNDDILRTTDISQTDRNINILNEEEKYQSSNTELEEADDELSSNDGNSFDTVKHYPMGKQSNVEIDYGSTMKALETLQKSQENLKRKAEEEEAEKLRAQQTYILPSVLSYNYTKEKKSESDSDSDAELFFASDPCRQCDTIRKDPKMKTKVCTLM</sequence>
<name>A0AC35EV88_9BILA</name>
<evidence type="ECO:0000313" key="1">
    <source>
        <dbReference type="Proteomes" id="UP000887580"/>
    </source>
</evidence>
<dbReference type="WBParaSite" id="PS1159_v2.g10984.t2">
    <property type="protein sequence ID" value="PS1159_v2.g10984.t2"/>
    <property type="gene ID" value="PS1159_v2.g10984"/>
</dbReference>